<evidence type="ECO:0000256" key="1">
    <source>
        <dbReference type="SAM" id="MobiDB-lite"/>
    </source>
</evidence>
<feature type="compositionally biased region" description="Basic residues" evidence="1">
    <location>
        <begin position="8"/>
        <end position="24"/>
    </location>
</feature>
<accession>A0A811BRD4</accession>
<proteinExistence type="predicted"/>
<evidence type="ECO:0000313" key="2">
    <source>
        <dbReference type="EMBL" id="BCU02891.1"/>
    </source>
</evidence>
<evidence type="ECO:0000313" key="3">
    <source>
        <dbReference type="Proteomes" id="UP001253637"/>
    </source>
</evidence>
<sequence>MASTTRLGNRHHTRARSARSRHIAPTRGPVGAHVPRRPCRLWPSPILIKKEPNRRCYRCGLLLSWSSSMPP</sequence>
<protein>
    <submittedName>
        <fullName evidence="2">Uncharacterized protein</fullName>
    </submittedName>
</protein>
<reference evidence="2" key="1">
    <citation type="submission" date="2021-04" db="EMBL/GenBank/DDBJ databases">
        <title>Draft Genome Sequence of Pandoravirus japonicus, Isolated from the Sabaishi River of Niigata, Japan.</title>
        <authorList>
            <person name="Hosokawa N."/>
            <person name="Takahashi H."/>
            <person name="Aoki K."/>
            <person name="Takemura M."/>
        </authorList>
    </citation>
    <scope>NUCLEOTIDE SEQUENCE</scope>
</reference>
<dbReference type="EMBL" id="LC625835">
    <property type="protein sequence ID" value="BCU02891.1"/>
    <property type="molecule type" value="Genomic_DNA"/>
</dbReference>
<dbReference type="Proteomes" id="UP001253637">
    <property type="component" value="Segment"/>
</dbReference>
<name>A0A811BRD4_9VIRU</name>
<feature type="region of interest" description="Disordered" evidence="1">
    <location>
        <begin position="1"/>
        <end position="35"/>
    </location>
</feature>
<organism evidence="2 3">
    <name type="scientific">Pandoravirus japonicus</name>
    <dbReference type="NCBI Taxonomy" id="2823154"/>
    <lineage>
        <taxon>Viruses</taxon>
        <taxon>Pandoravirus</taxon>
    </lineage>
</organism>